<evidence type="ECO:0000313" key="1">
    <source>
        <dbReference type="EMBL" id="AKA82842.1"/>
    </source>
</evidence>
<protein>
    <submittedName>
        <fullName evidence="1">Uncharacterized protein</fullName>
    </submittedName>
</protein>
<evidence type="ECO:0000313" key="2">
    <source>
        <dbReference type="Proteomes" id="UP000033099"/>
    </source>
</evidence>
<gene>
    <name evidence="1" type="ORF">VO64_2296</name>
</gene>
<dbReference type="EMBL" id="CP011117">
    <property type="protein sequence ID" value="AKA82842.1"/>
    <property type="molecule type" value="Genomic_DNA"/>
</dbReference>
<reference evidence="1 2" key="1">
    <citation type="journal article" date="2015" name="Genome Announc.">
        <title>Complete Genome Sequence of Biocontrol Strain Pseudomonas fluorescens LBUM223.</title>
        <authorList>
            <person name="Roquigny R."/>
            <person name="Arseneault T."/>
            <person name="Gadkar V.J."/>
            <person name="Novinscak A."/>
            <person name="Joly D.L."/>
            <person name="Filion M."/>
        </authorList>
    </citation>
    <scope>NUCLEOTIDE SEQUENCE [LARGE SCALE GENOMIC DNA]</scope>
    <source>
        <strain evidence="1 2">LBUM223</strain>
    </source>
</reference>
<name>A0AAU8TXL5_9PSED</name>
<sequence>MTMIRLTPSEQVAWDAYFVSVTTQLLQQDATRGPEYIAERAAEIADEMLLERRERCVERRSASVDWIGPAKGQ</sequence>
<dbReference type="Proteomes" id="UP000033099">
    <property type="component" value="Chromosome"/>
</dbReference>
<dbReference type="KEGG" id="pfb:VO64_2296"/>
<proteinExistence type="predicted"/>
<accession>A0AAU8TXL5</accession>
<dbReference type="AlphaFoldDB" id="A0AAU8TXL5"/>
<organism evidence="1 2">
    <name type="scientific">Pseudomonas synxantha</name>
    <dbReference type="NCBI Taxonomy" id="47883"/>
    <lineage>
        <taxon>Bacteria</taxon>
        <taxon>Pseudomonadati</taxon>
        <taxon>Pseudomonadota</taxon>
        <taxon>Gammaproteobacteria</taxon>
        <taxon>Pseudomonadales</taxon>
        <taxon>Pseudomonadaceae</taxon>
        <taxon>Pseudomonas</taxon>
    </lineage>
</organism>